<evidence type="ECO:0000256" key="6">
    <source>
        <dbReference type="ARBA" id="ARBA00035106"/>
    </source>
</evidence>
<evidence type="ECO:0000256" key="1">
    <source>
        <dbReference type="ARBA" id="ARBA00015083"/>
    </source>
</evidence>
<dbReference type="GO" id="GO:0045895">
    <property type="term" value="P:positive regulation of mating-type specific transcription, DNA-templated"/>
    <property type="evidence" value="ECO:0007669"/>
    <property type="project" value="InterPro"/>
</dbReference>
<dbReference type="GO" id="GO:0005634">
    <property type="term" value="C:nucleus"/>
    <property type="evidence" value="ECO:0007669"/>
    <property type="project" value="UniProtKB-SubCell"/>
</dbReference>
<keyword evidence="2 7" id="KW-0805">Transcription regulation</keyword>
<keyword evidence="5 7" id="KW-0539">Nucleus</keyword>
<evidence type="ECO:0000256" key="3">
    <source>
        <dbReference type="ARBA" id="ARBA00023125"/>
    </source>
</evidence>
<protein>
    <recommendedName>
        <fullName evidence="1">Mating-type protein MAT-1</fullName>
    </recommendedName>
</protein>
<accession>A0A6G1JMX9</accession>
<evidence type="ECO:0000313" key="10">
    <source>
        <dbReference type="EMBL" id="KAF2691513.1"/>
    </source>
</evidence>
<feature type="compositionally biased region" description="Polar residues" evidence="8">
    <location>
        <begin position="1"/>
        <end position="18"/>
    </location>
</feature>
<sequence>MSSFQPQTLDSTTRNPTSPEIGDFLSTRTGREMVELLQSMRDPTAQAALTTALLFSPPVASNPVATAKKAKKALNAFVGFRCYYIIIPPFKPWPMKTLSGPMGTLWDSDPNKAYWSLMAKAWSTIRDQVGKDNAPLDHFFRIVCPYLNIPSPETYLQHLGWNFHVNRDGLPTISRDPSYNMSPSDARDETVALSVEDIISYCQSMGYAQQYVFDHNTTSSTFLGHTSSMTSSFAATKQATKSAEARRLAEKKKRRAKRQMARETGLAAKFQEQVVYAHGLDGREVPQDSNEVYLQGSQRDTASDCFYDGLSGILTNHLATTDDNTADHFQVIATNGIEFDSNMNYGPFRVGADENATLPPFTRGNV</sequence>
<name>A0A6G1JMX9_9PLEO</name>
<evidence type="ECO:0000256" key="5">
    <source>
        <dbReference type="ARBA" id="ARBA00023242"/>
    </source>
</evidence>
<evidence type="ECO:0000256" key="4">
    <source>
        <dbReference type="ARBA" id="ARBA00023163"/>
    </source>
</evidence>
<dbReference type="AlphaFoldDB" id="A0A6G1JMX9"/>
<keyword evidence="3 7" id="KW-0238">DNA-binding</keyword>
<comment type="function">
    <text evidence="6">Mating type proteins are sequence specific DNA-binding proteins that act as master switches in fungal differentiation by controlling gene expression in a cell type-specific fashion. Transcriptional activator that induces the transcription of alpha-specific genes.</text>
</comment>
<evidence type="ECO:0000259" key="9">
    <source>
        <dbReference type="PROSITE" id="PS51325"/>
    </source>
</evidence>
<dbReference type="Pfam" id="PF04769">
    <property type="entry name" value="MATalpha_HMGbox"/>
    <property type="match status" value="1"/>
</dbReference>
<dbReference type="InterPro" id="IPR006856">
    <property type="entry name" value="MATalpha_HMGbox"/>
</dbReference>
<dbReference type="OrthoDB" id="5398665at2759"/>
<feature type="domain" description="Alpha box" evidence="9">
    <location>
        <begin position="69"/>
        <end position="126"/>
    </location>
</feature>
<evidence type="ECO:0000256" key="7">
    <source>
        <dbReference type="RuleBase" id="RU003516"/>
    </source>
</evidence>
<evidence type="ECO:0000256" key="8">
    <source>
        <dbReference type="SAM" id="MobiDB-lite"/>
    </source>
</evidence>
<feature type="region of interest" description="Disordered" evidence="8">
    <location>
        <begin position="1"/>
        <end position="24"/>
    </location>
</feature>
<dbReference type="EMBL" id="MU005569">
    <property type="protein sequence ID" value="KAF2691513.1"/>
    <property type="molecule type" value="Genomic_DNA"/>
</dbReference>
<dbReference type="PROSITE" id="PS51325">
    <property type="entry name" value="ALPHA_BOX"/>
    <property type="match status" value="1"/>
</dbReference>
<evidence type="ECO:0000256" key="2">
    <source>
        <dbReference type="ARBA" id="ARBA00023015"/>
    </source>
</evidence>
<comment type="similarity">
    <text evidence="7">Belongs to the MATALPHA1 family.</text>
</comment>
<reference evidence="10" key="1">
    <citation type="journal article" date="2020" name="Stud. Mycol.">
        <title>101 Dothideomycetes genomes: a test case for predicting lifestyles and emergence of pathogens.</title>
        <authorList>
            <person name="Haridas S."/>
            <person name="Albert R."/>
            <person name="Binder M."/>
            <person name="Bloem J."/>
            <person name="Labutti K."/>
            <person name="Salamov A."/>
            <person name="Andreopoulos B."/>
            <person name="Baker S."/>
            <person name="Barry K."/>
            <person name="Bills G."/>
            <person name="Bluhm B."/>
            <person name="Cannon C."/>
            <person name="Castanera R."/>
            <person name="Culley D."/>
            <person name="Daum C."/>
            <person name="Ezra D."/>
            <person name="Gonzalez J."/>
            <person name="Henrissat B."/>
            <person name="Kuo A."/>
            <person name="Liang C."/>
            <person name="Lipzen A."/>
            <person name="Lutzoni F."/>
            <person name="Magnuson J."/>
            <person name="Mondo S."/>
            <person name="Nolan M."/>
            <person name="Ohm R."/>
            <person name="Pangilinan J."/>
            <person name="Park H.-J."/>
            <person name="Ramirez L."/>
            <person name="Alfaro M."/>
            <person name="Sun H."/>
            <person name="Tritt A."/>
            <person name="Yoshinaga Y."/>
            <person name="Zwiers L.-H."/>
            <person name="Turgeon B."/>
            <person name="Goodwin S."/>
            <person name="Spatafora J."/>
            <person name="Crous P."/>
            <person name="Grigoriev I."/>
        </authorList>
    </citation>
    <scope>NUCLEOTIDE SEQUENCE</scope>
    <source>
        <strain evidence="10">CBS 122367</strain>
    </source>
</reference>
<gene>
    <name evidence="10" type="ORF">K458DRAFT_353300</name>
</gene>
<organism evidence="10 11">
    <name type="scientific">Lentithecium fluviatile CBS 122367</name>
    <dbReference type="NCBI Taxonomy" id="1168545"/>
    <lineage>
        <taxon>Eukaryota</taxon>
        <taxon>Fungi</taxon>
        <taxon>Dikarya</taxon>
        <taxon>Ascomycota</taxon>
        <taxon>Pezizomycotina</taxon>
        <taxon>Dothideomycetes</taxon>
        <taxon>Pleosporomycetidae</taxon>
        <taxon>Pleosporales</taxon>
        <taxon>Massarineae</taxon>
        <taxon>Lentitheciaceae</taxon>
        <taxon>Lentithecium</taxon>
    </lineage>
</organism>
<dbReference type="GO" id="GO:0008301">
    <property type="term" value="F:DNA binding, bending"/>
    <property type="evidence" value="ECO:0007669"/>
    <property type="project" value="InterPro"/>
</dbReference>
<keyword evidence="11" id="KW-1185">Reference proteome</keyword>
<dbReference type="Proteomes" id="UP000799291">
    <property type="component" value="Unassembled WGS sequence"/>
</dbReference>
<evidence type="ECO:0000313" key="11">
    <source>
        <dbReference type="Proteomes" id="UP000799291"/>
    </source>
</evidence>
<proteinExistence type="inferred from homology"/>
<comment type="subcellular location">
    <subcellularLocation>
        <location evidence="7">Nucleus</location>
    </subcellularLocation>
</comment>
<keyword evidence="4 7" id="KW-0804">Transcription</keyword>